<name>A0ABS8E7W5_9ACTN</name>
<keyword evidence="4" id="KW-0472">Membrane</keyword>
<feature type="region of interest" description="Disordered" evidence="3">
    <location>
        <begin position="162"/>
        <end position="184"/>
    </location>
</feature>
<dbReference type="Proteomes" id="UP001520654">
    <property type="component" value="Unassembled WGS sequence"/>
</dbReference>
<dbReference type="InterPro" id="IPR041916">
    <property type="entry name" value="Anti_sigma_zinc_sf"/>
</dbReference>
<proteinExistence type="predicted"/>
<evidence type="ECO:0000256" key="4">
    <source>
        <dbReference type="SAM" id="Phobius"/>
    </source>
</evidence>
<keyword evidence="6" id="KW-1185">Reference proteome</keyword>
<evidence type="ECO:0000313" key="5">
    <source>
        <dbReference type="EMBL" id="MCC0097126.1"/>
    </source>
</evidence>
<accession>A0ABS8E7W5</accession>
<reference evidence="5 6" key="1">
    <citation type="submission" date="2021-08" db="EMBL/GenBank/DDBJ databases">
        <title>Genomic Architecture of Streptomyces flavotricini NGL1 and Streptomyces erythrochromogenes HMS4 With Differential Plant Beneficial attributes and laccase production capabilities.</title>
        <authorList>
            <person name="Salwan R."/>
            <person name="Kaur R."/>
            <person name="Sharma V."/>
        </authorList>
    </citation>
    <scope>NUCLEOTIDE SEQUENCE [LARGE SCALE GENOMIC DNA]</scope>
    <source>
        <strain evidence="5 6">NGL1</strain>
    </source>
</reference>
<evidence type="ECO:0008006" key="7">
    <source>
        <dbReference type="Google" id="ProtNLM"/>
    </source>
</evidence>
<dbReference type="Gene3D" id="1.10.10.1320">
    <property type="entry name" value="Anti-sigma factor, zinc-finger domain"/>
    <property type="match status" value="1"/>
</dbReference>
<evidence type="ECO:0000256" key="3">
    <source>
        <dbReference type="SAM" id="MobiDB-lite"/>
    </source>
</evidence>
<feature type="compositionally biased region" description="Low complexity" evidence="3">
    <location>
        <begin position="162"/>
        <end position="180"/>
    </location>
</feature>
<evidence type="ECO:0000256" key="1">
    <source>
        <dbReference type="ARBA" id="ARBA00023015"/>
    </source>
</evidence>
<feature type="compositionally biased region" description="Polar residues" evidence="3">
    <location>
        <begin position="207"/>
        <end position="221"/>
    </location>
</feature>
<sequence>MTPTTGTIRHPDVSEISDLTEGLLSPVRAGEVRRHLGDCPLCADVLASLEEIRGLLGTLPGPPRMPSDIAGRIDAALAAEALLDSTAPRADAAPASDVSRETSPAAPSGPGTGRPAGHPAGATGPGRRRARRRIAVIAGLSGAAACALGIFLAGNLLGTGSPDTAARRSATSTATAAPADGTYTAQGLEDNVHRLLASGPGAKTVPQEEQQNNTYGLEKSTTPPPDLVPGDGNRTTASSVPACVQHATGRTDTPVVAEQGSYQGAEVYLLVLPHPGDSARVDAYLVGAACTKTSSAGSDKPLLTRTYPRS</sequence>
<organism evidence="5 6">
    <name type="scientific">Streptomyces flavotricini</name>
    <dbReference type="NCBI Taxonomy" id="66888"/>
    <lineage>
        <taxon>Bacteria</taxon>
        <taxon>Bacillati</taxon>
        <taxon>Actinomycetota</taxon>
        <taxon>Actinomycetes</taxon>
        <taxon>Kitasatosporales</taxon>
        <taxon>Streptomycetaceae</taxon>
        <taxon>Streptomyces</taxon>
    </lineage>
</organism>
<comment type="caution">
    <text evidence="5">The sequence shown here is derived from an EMBL/GenBank/DDBJ whole genome shotgun (WGS) entry which is preliminary data.</text>
</comment>
<feature type="transmembrane region" description="Helical" evidence="4">
    <location>
        <begin position="134"/>
        <end position="157"/>
    </location>
</feature>
<evidence type="ECO:0000256" key="2">
    <source>
        <dbReference type="ARBA" id="ARBA00023163"/>
    </source>
</evidence>
<keyword evidence="1" id="KW-0805">Transcription regulation</keyword>
<keyword evidence="4" id="KW-1133">Transmembrane helix</keyword>
<feature type="region of interest" description="Disordered" evidence="3">
    <location>
        <begin position="198"/>
        <end position="230"/>
    </location>
</feature>
<protein>
    <recommendedName>
        <fullName evidence="7">Zinc-finger domain-containing protein</fullName>
    </recommendedName>
</protein>
<keyword evidence="4" id="KW-0812">Transmembrane</keyword>
<evidence type="ECO:0000313" key="6">
    <source>
        <dbReference type="Proteomes" id="UP001520654"/>
    </source>
</evidence>
<dbReference type="EMBL" id="JAINUL010000001">
    <property type="protein sequence ID" value="MCC0097126.1"/>
    <property type="molecule type" value="Genomic_DNA"/>
</dbReference>
<feature type="region of interest" description="Disordered" evidence="3">
    <location>
        <begin position="88"/>
        <end position="128"/>
    </location>
</feature>
<keyword evidence="2" id="KW-0804">Transcription</keyword>
<feature type="compositionally biased region" description="Low complexity" evidence="3">
    <location>
        <begin position="113"/>
        <end position="122"/>
    </location>
</feature>
<gene>
    <name evidence="5" type="ORF">K7B10_20485</name>
</gene>
<dbReference type="RefSeq" id="WP_229337909.1">
    <property type="nucleotide sequence ID" value="NZ_JAINUL010000001.1"/>
</dbReference>